<keyword evidence="1" id="KW-0812">Transmembrane</keyword>
<sequence length="195" mass="21915">MVYIVNSDDIWQQFGVTTWRAQRVRLRRVVSVLVSLVVVVGFLWWLREAPPQVRWRLHSSFLDADVDENGVLSTRAYIEMENEGLAAFTLTGISAEMPGLRLLPADEAQDERSTVTVERGGSQTVVRRIVITDCAAVPREPQPVRFTYRTWMGSGSAEVIWGSWRLEGPEGGLPVAWQRALASDVCNEVVSGEWL</sequence>
<evidence type="ECO:0000313" key="3">
    <source>
        <dbReference type="Proteomes" id="UP000579153"/>
    </source>
</evidence>
<dbReference type="EMBL" id="JACHMB010000001">
    <property type="protein sequence ID" value="MBB5774427.1"/>
    <property type="molecule type" value="Genomic_DNA"/>
</dbReference>
<dbReference type="AlphaFoldDB" id="A0A7W9FZJ9"/>
<evidence type="ECO:0000313" key="2">
    <source>
        <dbReference type="EMBL" id="MBB5774427.1"/>
    </source>
</evidence>
<protein>
    <submittedName>
        <fullName evidence="2">Uncharacterized protein</fullName>
    </submittedName>
</protein>
<keyword evidence="1" id="KW-1133">Transmembrane helix</keyword>
<proteinExistence type="predicted"/>
<feature type="transmembrane region" description="Helical" evidence="1">
    <location>
        <begin position="29"/>
        <end position="46"/>
    </location>
</feature>
<keyword evidence="3" id="KW-1185">Reference proteome</keyword>
<dbReference type="Proteomes" id="UP000579153">
    <property type="component" value="Unassembled WGS sequence"/>
</dbReference>
<gene>
    <name evidence="2" type="ORF">HD596_001183</name>
</gene>
<dbReference type="RefSeq" id="WP_185068278.1">
    <property type="nucleotide sequence ID" value="NZ_JACHMB010000001.1"/>
</dbReference>
<comment type="caution">
    <text evidence="2">The sequence shown here is derived from an EMBL/GenBank/DDBJ whole genome shotgun (WGS) entry which is preliminary data.</text>
</comment>
<reference evidence="2 3" key="1">
    <citation type="submission" date="2020-08" db="EMBL/GenBank/DDBJ databases">
        <title>Sequencing the genomes of 1000 actinobacteria strains.</title>
        <authorList>
            <person name="Klenk H.-P."/>
        </authorList>
    </citation>
    <scope>NUCLEOTIDE SEQUENCE [LARGE SCALE GENOMIC DNA]</scope>
    <source>
        <strain evidence="2 3">DSM 45507</strain>
    </source>
</reference>
<keyword evidence="1" id="KW-0472">Membrane</keyword>
<organism evidence="2 3">
    <name type="scientific">Nonomuraea jabiensis</name>
    <dbReference type="NCBI Taxonomy" id="882448"/>
    <lineage>
        <taxon>Bacteria</taxon>
        <taxon>Bacillati</taxon>
        <taxon>Actinomycetota</taxon>
        <taxon>Actinomycetes</taxon>
        <taxon>Streptosporangiales</taxon>
        <taxon>Streptosporangiaceae</taxon>
        <taxon>Nonomuraea</taxon>
    </lineage>
</organism>
<accession>A0A7W9FZJ9</accession>
<evidence type="ECO:0000256" key="1">
    <source>
        <dbReference type="SAM" id="Phobius"/>
    </source>
</evidence>
<name>A0A7W9FZJ9_9ACTN</name>